<dbReference type="Proteomes" id="UP000265816">
    <property type="component" value="Unassembled WGS sequence"/>
</dbReference>
<keyword evidence="2" id="KW-0812">Transmembrane</keyword>
<dbReference type="InterPro" id="IPR051311">
    <property type="entry name" value="DedA_domain"/>
</dbReference>
<dbReference type="EMBL" id="QWVT01000002">
    <property type="protein sequence ID" value="RID88856.1"/>
    <property type="molecule type" value="Genomic_DNA"/>
</dbReference>
<name>A0A398BNC4_9BACI</name>
<feature type="transmembrane region" description="Helical" evidence="2">
    <location>
        <begin position="20"/>
        <end position="40"/>
    </location>
</feature>
<evidence type="ECO:0000256" key="1">
    <source>
        <dbReference type="ARBA" id="ARBA00010792"/>
    </source>
</evidence>
<dbReference type="GO" id="GO:0005886">
    <property type="term" value="C:plasma membrane"/>
    <property type="evidence" value="ECO:0007669"/>
    <property type="project" value="TreeGrafter"/>
</dbReference>
<comment type="caution">
    <text evidence="4">The sequence shown here is derived from an EMBL/GenBank/DDBJ whole genome shotgun (WGS) entry which is preliminary data.</text>
</comment>
<sequence>MDLDLVMELIAENGYLGLFFWLWLGVFGVPLPNEVIVMGVGFASSIEVFHPLLAFAVTYTGIIFALTTSYLLGRLVGKRILEILKKNKQFSKSLESSFRLMEKYHAFSLSFSYFIPGVRNFIPFLYGMGGLRFRTFALFSYSGSLTWLLVVFSLGFLFGDNMDRLLKFGGESGVILLGVALLTAAVLVFRRKRRSGSRVLDR</sequence>
<feature type="transmembrane region" description="Helical" evidence="2">
    <location>
        <begin position="170"/>
        <end position="189"/>
    </location>
</feature>
<organism evidence="4 5">
    <name type="scientific">Mesobacillus zeae</name>
    <dbReference type="NCBI Taxonomy" id="1917180"/>
    <lineage>
        <taxon>Bacteria</taxon>
        <taxon>Bacillati</taxon>
        <taxon>Bacillota</taxon>
        <taxon>Bacilli</taxon>
        <taxon>Bacillales</taxon>
        <taxon>Bacillaceae</taxon>
        <taxon>Mesobacillus</taxon>
    </lineage>
</organism>
<dbReference type="PANTHER" id="PTHR42709">
    <property type="entry name" value="ALKALINE PHOSPHATASE LIKE PROTEIN"/>
    <property type="match status" value="1"/>
</dbReference>
<dbReference type="OrthoDB" id="9782291at2"/>
<evidence type="ECO:0000259" key="3">
    <source>
        <dbReference type="Pfam" id="PF09335"/>
    </source>
</evidence>
<dbReference type="InterPro" id="IPR032816">
    <property type="entry name" value="VTT_dom"/>
</dbReference>
<comment type="similarity">
    <text evidence="1">Belongs to the DedA family.</text>
</comment>
<feature type="transmembrane region" description="Helical" evidence="2">
    <location>
        <begin position="138"/>
        <end position="158"/>
    </location>
</feature>
<protein>
    <submittedName>
        <fullName evidence="4">DedA family protein</fullName>
    </submittedName>
</protein>
<dbReference type="AlphaFoldDB" id="A0A398BNC4"/>
<accession>A0A398BNC4</accession>
<feature type="transmembrane region" description="Helical" evidence="2">
    <location>
        <begin position="52"/>
        <end position="72"/>
    </location>
</feature>
<dbReference type="NCBIfam" id="TIGR01167">
    <property type="entry name" value="LPXTG_anchor"/>
    <property type="match status" value="1"/>
</dbReference>
<evidence type="ECO:0000313" key="5">
    <source>
        <dbReference type="Proteomes" id="UP000265816"/>
    </source>
</evidence>
<feature type="transmembrane region" description="Helical" evidence="2">
    <location>
        <begin position="104"/>
        <end position="126"/>
    </location>
</feature>
<keyword evidence="2" id="KW-0472">Membrane</keyword>
<dbReference type="Pfam" id="PF09335">
    <property type="entry name" value="VTT_dom"/>
    <property type="match status" value="1"/>
</dbReference>
<keyword evidence="2" id="KW-1133">Transmembrane helix</keyword>
<dbReference type="RefSeq" id="WP_119111019.1">
    <property type="nucleotide sequence ID" value="NZ_CBCSEO010000004.1"/>
</dbReference>
<keyword evidence="5" id="KW-1185">Reference proteome</keyword>
<dbReference type="PANTHER" id="PTHR42709:SF9">
    <property type="entry name" value="ALKALINE PHOSPHATASE LIKE PROTEIN"/>
    <property type="match status" value="1"/>
</dbReference>
<reference evidence="4" key="1">
    <citation type="submission" date="2018-08" db="EMBL/GenBank/DDBJ databases">
        <title>Bacillus jemisoniae sp. nov., Bacillus chryseoplanitiae sp. nov., Bacillus resnikiae sp. nov., and Bacillus frankliniae sp. nov., isolated from Viking spacecraft and associated surfaces.</title>
        <authorList>
            <person name="Seuylemezian A."/>
            <person name="Vaishampayan P."/>
        </authorList>
    </citation>
    <scope>NUCLEOTIDE SEQUENCE [LARGE SCALE GENOMIC DNA]</scope>
    <source>
        <strain evidence="4">JJ-247</strain>
    </source>
</reference>
<evidence type="ECO:0000256" key="2">
    <source>
        <dbReference type="SAM" id="Phobius"/>
    </source>
</evidence>
<proteinExistence type="inferred from homology"/>
<feature type="domain" description="VTT" evidence="3">
    <location>
        <begin position="31"/>
        <end position="155"/>
    </location>
</feature>
<evidence type="ECO:0000313" key="4">
    <source>
        <dbReference type="EMBL" id="RID88856.1"/>
    </source>
</evidence>
<gene>
    <name evidence="4" type="ORF">D1970_01035</name>
</gene>